<dbReference type="InterPro" id="IPR017452">
    <property type="entry name" value="GPCR_Rhodpsn_7TM"/>
</dbReference>
<dbReference type="AlphaFoldDB" id="A0AAV4IRK3"/>
<gene>
    <name evidence="10" type="ORF">ElyMa_001391100</name>
</gene>
<feature type="transmembrane region" description="Helical" evidence="8">
    <location>
        <begin position="145"/>
        <end position="173"/>
    </location>
</feature>
<keyword evidence="11" id="KW-1185">Reference proteome</keyword>
<keyword evidence="3 8" id="KW-1133">Transmembrane helix</keyword>
<organism evidence="10 11">
    <name type="scientific">Elysia marginata</name>
    <dbReference type="NCBI Taxonomy" id="1093978"/>
    <lineage>
        <taxon>Eukaryota</taxon>
        <taxon>Metazoa</taxon>
        <taxon>Spiralia</taxon>
        <taxon>Lophotrochozoa</taxon>
        <taxon>Mollusca</taxon>
        <taxon>Gastropoda</taxon>
        <taxon>Heterobranchia</taxon>
        <taxon>Euthyneura</taxon>
        <taxon>Panpulmonata</taxon>
        <taxon>Sacoglossa</taxon>
        <taxon>Placobranchoidea</taxon>
        <taxon>Plakobranchidae</taxon>
        <taxon>Elysia</taxon>
    </lineage>
</organism>
<feature type="transmembrane region" description="Helical" evidence="8">
    <location>
        <begin position="88"/>
        <end position="112"/>
    </location>
</feature>
<keyword evidence="4" id="KW-0297">G-protein coupled receptor</keyword>
<feature type="transmembrane region" description="Helical" evidence="8">
    <location>
        <begin position="38"/>
        <end position="57"/>
    </location>
</feature>
<accession>A0AAV4IRK3</accession>
<dbReference type="Proteomes" id="UP000762676">
    <property type="component" value="Unassembled WGS sequence"/>
</dbReference>
<proteinExistence type="predicted"/>
<comment type="subcellular location">
    <subcellularLocation>
        <location evidence="1">Membrane</location>
        <topology evidence="1">Multi-pass membrane protein</topology>
    </subcellularLocation>
</comment>
<dbReference type="PANTHER" id="PTHR24243:SF208">
    <property type="entry name" value="PYROKININ-1 RECEPTOR"/>
    <property type="match status" value="1"/>
</dbReference>
<dbReference type="EMBL" id="BMAT01002754">
    <property type="protein sequence ID" value="GFS13199.1"/>
    <property type="molecule type" value="Genomic_DNA"/>
</dbReference>
<keyword evidence="6 10" id="KW-0675">Receptor</keyword>
<dbReference type="GO" id="GO:0016020">
    <property type="term" value="C:membrane"/>
    <property type="evidence" value="ECO:0007669"/>
    <property type="project" value="UniProtKB-SubCell"/>
</dbReference>
<keyword evidence="5 8" id="KW-0472">Membrane</keyword>
<evidence type="ECO:0000256" key="8">
    <source>
        <dbReference type="SAM" id="Phobius"/>
    </source>
</evidence>
<evidence type="ECO:0000256" key="7">
    <source>
        <dbReference type="ARBA" id="ARBA00023224"/>
    </source>
</evidence>
<dbReference type="Pfam" id="PF00001">
    <property type="entry name" value="7tm_1"/>
    <property type="match status" value="1"/>
</dbReference>
<dbReference type="PROSITE" id="PS50262">
    <property type="entry name" value="G_PROTEIN_RECEP_F1_2"/>
    <property type="match status" value="1"/>
</dbReference>
<feature type="domain" description="G-protein coupled receptors family 1 profile" evidence="9">
    <location>
        <begin position="1"/>
        <end position="208"/>
    </location>
</feature>
<evidence type="ECO:0000313" key="10">
    <source>
        <dbReference type="EMBL" id="GFS13199.1"/>
    </source>
</evidence>
<reference evidence="10 11" key="1">
    <citation type="journal article" date="2021" name="Elife">
        <title>Chloroplast acquisition without the gene transfer in kleptoplastic sea slugs, Plakobranchus ocellatus.</title>
        <authorList>
            <person name="Maeda T."/>
            <person name="Takahashi S."/>
            <person name="Yoshida T."/>
            <person name="Shimamura S."/>
            <person name="Takaki Y."/>
            <person name="Nagai Y."/>
            <person name="Toyoda A."/>
            <person name="Suzuki Y."/>
            <person name="Arimoto A."/>
            <person name="Ishii H."/>
            <person name="Satoh N."/>
            <person name="Nishiyama T."/>
            <person name="Hasebe M."/>
            <person name="Maruyama T."/>
            <person name="Minagawa J."/>
            <person name="Obokata J."/>
            <person name="Shigenobu S."/>
        </authorList>
    </citation>
    <scope>NUCLEOTIDE SEQUENCE [LARGE SCALE GENOMIC DNA]</scope>
</reference>
<evidence type="ECO:0000259" key="9">
    <source>
        <dbReference type="PROSITE" id="PS50262"/>
    </source>
</evidence>
<dbReference type="GO" id="GO:0004930">
    <property type="term" value="F:G protein-coupled receptor activity"/>
    <property type="evidence" value="ECO:0007669"/>
    <property type="project" value="UniProtKB-KW"/>
</dbReference>
<dbReference type="Gene3D" id="1.20.1070.10">
    <property type="entry name" value="Rhodopsin 7-helix transmembrane proteins"/>
    <property type="match status" value="1"/>
</dbReference>
<evidence type="ECO:0000313" key="11">
    <source>
        <dbReference type="Proteomes" id="UP000762676"/>
    </source>
</evidence>
<evidence type="ECO:0000256" key="2">
    <source>
        <dbReference type="ARBA" id="ARBA00022692"/>
    </source>
</evidence>
<dbReference type="InterPro" id="IPR000276">
    <property type="entry name" value="GPCR_Rhodpsn"/>
</dbReference>
<evidence type="ECO:0000256" key="4">
    <source>
        <dbReference type="ARBA" id="ARBA00023040"/>
    </source>
</evidence>
<dbReference type="SUPFAM" id="SSF81321">
    <property type="entry name" value="Family A G protein-coupled receptor-like"/>
    <property type="match status" value="1"/>
</dbReference>
<dbReference type="PANTHER" id="PTHR24243">
    <property type="entry name" value="G-PROTEIN COUPLED RECEPTOR"/>
    <property type="match status" value="1"/>
</dbReference>
<feature type="transmembrane region" description="Helical" evidence="8">
    <location>
        <begin position="185"/>
        <end position="209"/>
    </location>
</feature>
<keyword evidence="2 8" id="KW-0812">Transmembrane</keyword>
<evidence type="ECO:0000256" key="1">
    <source>
        <dbReference type="ARBA" id="ARBA00004141"/>
    </source>
</evidence>
<evidence type="ECO:0000256" key="5">
    <source>
        <dbReference type="ARBA" id="ARBA00023136"/>
    </source>
</evidence>
<protein>
    <submittedName>
        <fullName evidence="10">Chemosensory receptor B</fullName>
    </submittedName>
</protein>
<comment type="caution">
    <text evidence="10">The sequence shown here is derived from an EMBL/GenBank/DDBJ whole genome shotgun (WGS) entry which is preliminary data.</text>
</comment>
<name>A0AAV4IRK3_9GAST</name>
<evidence type="ECO:0000256" key="3">
    <source>
        <dbReference type="ARBA" id="ARBA00022989"/>
    </source>
</evidence>
<sequence length="230" mass="25508">MLCARSGSLITAFITFERCMCIAMPLKVKSIITPKRTIIVIASIFGIMVISVIPIYYGMQIGPTFLEDRNKTLLAIVYAKGGHQIESVAFAVGVGAQIGSFILVVIFTVILINSLIRKSKWRKSVTSGEGGAGSGGEKSSRDKRVMVMVVTISCIFIACFMPSAINVILIILWTDYNIVGRLRNMFQVTGAMCNMCESINCSINIIVYYKMSSKFRAVFREMFHLKDEQQ</sequence>
<keyword evidence="7" id="KW-0807">Transducer</keyword>
<evidence type="ECO:0000256" key="6">
    <source>
        <dbReference type="ARBA" id="ARBA00023170"/>
    </source>
</evidence>